<sequence length="121" mass="13119">MKILLDTCVWGGNLAAIAARGYDVVWAGNWSEDPGDDEIIATAYNEGRILVTLDKDFGELAIVHGTPHCGIIRLVNVAAQQQATVCLQVIRRYGEELQAGAIVTASPSRLRIRAPESESTR</sequence>
<name>A0A7C3VK26_9CYAN</name>
<organism evidence="2">
    <name type="scientific">Planktothricoides sp. SpSt-374</name>
    <dbReference type="NCBI Taxonomy" id="2282167"/>
    <lineage>
        <taxon>Bacteria</taxon>
        <taxon>Bacillati</taxon>
        <taxon>Cyanobacteriota</taxon>
        <taxon>Cyanophyceae</taxon>
        <taxon>Oscillatoriophycideae</taxon>
        <taxon>Oscillatoriales</taxon>
        <taxon>Oscillatoriaceae</taxon>
        <taxon>Planktothricoides</taxon>
    </lineage>
</organism>
<dbReference type="EMBL" id="DSPX01000206">
    <property type="protein sequence ID" value="HGG03019.1"/>
    <property type="molecule type" value="Genomic_DNA"/>
</dbReference>
<accession>A0A7C3VK26</accession>
<reference evidence="2" key="1">
    <citation type="journal article" date="2020" name="mSystems">
        <title>Genome- and Community-Level Interaction Insights into Carbon Utilization and Element Cycling Functions of Hydrothermarchaeota in Hydrothermal Sediment.</title>
        <authorList>
            <person name="Zhou Z."/>
            <person name="Liu Y."/>
            <person name="Xu W."/>
            <person name="Pan J."/>
            <person name="Luo Z.H."/>
            <person name="Li M."/>
        </authorList>
    </citation>
    <scope>NUCLEOTIDE SEQUENCE [LARGE SCALE GENOMIC DNA]</scope>
    <source>
        <strain evidence="2">SpSt-374</strain>
    </source>
</reference>
<gene>
    <name evidence="2" type="ORF">ENR15_20840</name>
</gene>
<dbReference type="InterPro" id="IPR029060">
    <property type="entry name" value="PIN-like_dom_sf"/>
</dbReference>
<evidence type="ECO:0000313" key="2">
    <source>
        <dbReference type="EMBL" id="HGG03019.1"/>
    </source>
</evidence>
<dbReference type="AlphaFoldDB" id="A0A7C3VK26"/>
<dbReference type="InterPro" id="IPR041049">
    <property type="entry name" value="DUF5615"/>
</dbReference>
<protein>
    <submittedName>
        <fullName evidence="2">Toxin-antitoxin system, toxin component, PIN family protein</fullName>
    </submittedName>
</protein>
<dbReference type="SUPFAM" id="SSF88723">
    <property type="entry name" value="PIN domain-like"/>
    <property type="match status" value="1"/>
</dbReference>
<proteinExistence type="predicted"/>
<dbReference type="Pfam" id="PF18480">
    <property type="entry name" value="DUF5615"/>
    <property type="match status" value="1"/>
</dbReference>
<comment type="caution">
    <text evidence="2">The sequence shown here is derived from an EMBL/GenBank/DDBJ whole genome shotgun (WGS) entry which is preliminary data.</text>
</comment>
<evidence type="ECO:0000259" key="1">
    <source>
        <dbReference type="Pfam" id="PF18480"/>
    </source>
</evidence>
<feature type="domain" description="DUF5615" evidence="1">
    <location>
        <begin position="1"/>
        <end position="105"/>
    </location>
</feature>